<gene>
    <name evidence="7" type="ORF">Rhopal_004910-T1</name>
</gene>
<dbReference type="AlphaFoldDB" id="A0AAV5GPS3"/>
<proteinExistence type="predicted"/>
<evidence type="ECO:0000256" key="3">
    <source>
        <dbReference type="ARBA" id="ARBA00022833"/>
    </source>
</evidence>
<dbReference type="PANTHER" id="PTHR45725:SF18">
    <property type="entry name" value="ORC1-LIKE AAA ATPASE DOMAIN-CONTAINING PROTEIN"/>
    <property type="match status" value="1"/>
</dbReference>
<dbReference type="EMBL" id="BQKY01000009">
    <property type="protein sequence ID" value="GJN91885.1"/>
    <property type="molecule type" value="Genomic_DNA"/>
</dbReference>
<dbReference type="Pfam" id="PF00628">
    <property type="entry name" value="PHD"/>
    <property type="match status" value="1"/>
</dbReference>
<dbReference type="InterPro" id="IPR019786">
    <property type="entry name" value="Zinc_finger_PHD-type_CS"/>
</dbReference>
<feature type="compositionally biased region" description="Pro residues" evidence="5">
    <location>
        <begin position="955"/>
        <end position="965"/>
    </location>
</feature>
<feature type="compositionally biased region" description="Low complexity" evidence="5">
    <location>
        <begin position="966"/>
        <end position="984"/>
    </location>
</feature>
<dbReference type="PANTHER" id="PTHR45725">
    <property type="entry name" value="FORMIN HOMOLOGY 2 FAMILY MEMBER"/>
    <property type="match status" value="1"/>
</dbReference>
<feature type="domain" description="Zinc finger PHD-type" evidence="6">
    <location>
        <begin position="801"/>
        <end position="860"/>
    </location>
</feature>
<feature type="region of interest" description="Disordered" evidence="5">
    <location>
        <begin position="611"/>
        <end position="765"/>
    </location>
</feature>
<evidence type="ECO:0000313" key="8">
    <source>
        <dbReference type="Proteomes" id="UP001342314"/>
    </source>
</evidence>
<name>A0AAV5GPS3_9BASI</name>
<protein>
    <recommendedName>
        <fullName evidence="6">Zinc finger PHD-type domain-containing protein</fullName>
    </recommendedName>
</protein>
<keyword evidence="2" id="KW-0863">Zinc-finger</keyword>
<evidence type="ECO:0000256" key="4">
    <source>
        <dbReference type="SAM" id="Coils"/>
    </source>
</evidence>
<feature type="compositionally biased region" description="Gly residues" evidence="5">
    <location>
        <begin position="632"/>
        <end position="643"/>
    </location>
</feature>
<evidence type="ECO:0000313" key="7">
    <source>
        <dbReference type="EMBL" id="GJN91885.1"/>
    </source>
</evidence>
<dbReference type="PROSITE" id="PS01359">
    <property type="entry name" value="ZF_PHD_1"/>
    <property type="match status" value="1"/>
</dbReference>
<dbReference type="Gene3D" id="3.30.40.10">
    <property type="entry name" value="Zinc/RING finger domain, C3HC4 (zinc finger)"/>
    <property type="match status" value="1"/>
</dbReference>
<dbReference type="InterPro" id="IPR051425">
    <property type="entry name" value="Formin_Homology"/>
</dbReference>
<feature type="region of interest" description="Disordered" evidence="5">
    <location>
        <begin position="1"/>
        <end position="25"/>
    </location>
</feature>
<feature type="region of interest" description="Disordered" evidence="5">
    <location>
        <begin position="140"/>
        <end position="172"/>
    </location>
</feature>
<keyword evidence="1" id="KW-0479">Metal-binding</keyword>
<feature type="coiled-coil region" evidence="4">
    <location>
        <begin position="197"/>
        <end position="224"/>
    </location>
</feature>
<comment type="caution">
    <text evidence="7">The sequence shown here is derived from an EMBL/GenBank/DDBJ whole genome shotgun (WGS) entry which is preliminary data.</text>
</comment>
<dbReference type="InterPro" id="IPR001965">
    <property type="entry name" value="Znf_PHD"/>
</dbReference>
<dbReference type="SMART" id="SM00249">
    <property type="entry name" value="PHD"/>
    <property type="match status" value="1"/>
</dbReference>
<keyword evidence="8" id="KW-1185">Reference proteome</keyword>
<dbReference type="SUPFAM" id="SSF57903">
    <property type="entry name" value="FYVE/PHD zinc finger"/>
    <property type="match status" value="1"/>
</dbReference>
<keyword evidence="4" id="KW-0175">Coiled coil</keyword>
<dbReference type="InterPro" id="IPR011011">
    <property type="entry name" value="Znf_FYVE_PHD"/>
</dbReference>
<keyword evidence="3" id="KW-0862">Zinc</keyword>
<evidence type="ECO:0000256" key="2">
    <source>
        <dbReference type="ARBA" id="ARBA00022771"/>
    </source>
</evidence>
<feature type="compositionally biased region" description="Basic and acidic residues" evidence="5">
    <location>
        <begin position="703"/>
        <end position="751"/>
    </location>
</feature>
<feature type="region of interest" description="Disordered" evidence="5">
    <location>
        <begin position="888"/>
        <end position="990"/>
    </location>
</feature>
<dbReference type="GO" id="GO:0008270">
    <property type="term" value="F:zinc ion binding"/>
    <property type="evidence" value="ECO:0007669"/>
    <property type="project" value="UniProtKB-KW"/>
</dbReference>
<evidence type="ECO:0000259" key="6">
    <source>
        <dbReference type="SMART" id="SM00249"/>
    </source>
</evidence>
<organism evidence="7 8">
    <name type="scientific">Rhodotorula paludigena</name>
    <dbReference type="NCBI Taxonomy" id="86838"/>
    <lineage>
        <taxon>Eukaryota</taxon>
        <taxon>Fungi</taxon>
        <taxon>Dikarya</taxon>
        <taxon>Basidiomycota</taxon>
        <taxon>Pucciniomycotina</taxon>
        <taxon>Microbotryomycetes</taxon>
        <taxon>Sporidiobolales</taxon>
        <taxon>Sporidiobolaceae</taxon>
        <taxon>Rhodotorula</taxon>
    </lineage>
</organism>
<sequence>MSDPVKPEGELATPAAAPPPPPSEQQIADGLKYLRQSFKVAAIAHWAVLFGHHVGFEFDTEAFELDLLGVKPDTQVPELLGKILNTLANDRNTKLNALRRSYNRRVTARTDNPFYSWHRVPASVVEAERELEREREDAEWEAKFGSRFPSEPADGAAAADGEQQHKDGPRAIWDDEERKLREAEKALYRMHGKHKAKVEAQLKAEQAEEAAAAAAEVASEVKAEPATMEIDPALLDPALATSTVPPTVDSKADEQKAAGDVVHEAGAADVNMAGSTVEAGVPVTEAALDDGFNAEMADVVAQDAAQGALADKVGAEDQAAEDEEEWYEEQRAVEWHDLSLETKLDAIYNVCEWHMVDPERQFRKYLHWDGEAAWRLDPHCVDAEGNRYFHTADDRLWVQRPPPPPSAEQPEGQAQIKRPRTLLGLKAGPRDKSKKGTVTGVMRVKLRKDPTTGTFEQVDEDDEGAPVASGSGVKVEDAPASDAVVKGEEGDEEPTAAAVEEEVELPEWEQKYWEERLRCETTPGFVEWEALCVTIDDWINFADEIEESDDPVLVKLGDHIRDTVVPAMQEEAKRREAAKAEELAALARKRSSRIVAKDSIADEEARIAAERASERASRASRHQIRSYADDGLGVGESGVGGSDSGTPGAAGESREERLRKREEEKRAREEAEERRLLEEAREIEREEARKANGGVLPVELMNDDERRAWEKQQEKERKKEEADRKKREKEDAKKARARERRAELKAEREAEALADAEAEADARHQAAAANEAAAAAQAAQAAAAAAAAASAQAADDPWWLDCEICQAAGWNYDDGQELLCCDECEEWQHLPCHVYADQVNGRAPQPYTDESFSFVCARCKGLEQRRPKPPVPPPGAIPTLTYPFVPYEPPAPSGKRKAANGRGAPPPAAKKPKAVKPKANGGSIPYGHGSHPLYHPSAYQHPNAVSTYSSASPSAPTPAPAPAAAPPAAAAAPAPAAQPQQSASMSYEDLKAAIEQNPALMAQLPAEYQQHFSQLLGLPLPG</sequence>
<evidence type="ECO:0000256" key="5">
    <source>
        <dbReference type="SAM" id="MobiDB-lite"/>
    </source>
</evidence>
<feature type="compositionally biased region" description="Basic and acidic residues" evidence="5">
    <location>
        <begin position="652"/>
        <end position="690"/>
    </location>
</feature>
<dbReference type="CDD" id="cd15489">
    <property type="entry name" value="PHD_SF"/>
    <property type="match status" value="1"/>
</dbReference>
<evidence type="ECO:0000256" key="1">
    <source>
        <dbReference type="ARBA" id="ARBA00022723"/>
    </source>
</evidence>
<accession>A0AAV5GPS3</accession>
<dbReference type="Proteomes" id="UP001342314">
    <property type="component" value="Unassembled WGS sequence"/>
</dbReference>
<dbReference type="InterPro" id="IPR019787">
    <property type="entry name" value="Znf_PHD-finger"/>
</dbReference>
<feature type="compositionally biased region" description="Basic and acidic residues" evidence="5">
    <location>
        <begin position="162"/>
        <end position="172"/>
    </location>
</feature>
<reference evidence="7 8" key="1">
    <citation type="submission" date="2021-12" db="EMBL/GenBank/DDBJ databases">
        <title>High titer production of polyol ester of fatty acids by Rhodotorula paludigena BS15 towards product separation-free biomass refinery.</title>
        <authorList>
            <person name="Mano J."/>
            <person name="Ono H."/>
            <person name="Tanaka T."/>
            <person name="Naito K."/>
            <person name="Sushida H."/>
            <person name="Ike M."/>
            <person name="Tokuyasu K."/>
            <person name="Kitaoka M."/>
        </authorList>
    </citation>
    <scope>NUCLEOTIDE SEQUENCE [LARGE SCALE GENOMIC DNA]</scope>
    <source>
        <strain evidence="7 8">BS15</strain>
    </source>
</reference>
<feature type="region of interest" description="Disordered" evidence="5">
    <location>
        <begin position="450"/>
        <end position="496"/>
    </location>
</feature>
<feature type="region of interest" description="Disordered" evidence="5">
    <location>
        <begin position="397"/>
        <end position="434"/>
    </location>
</feature>
<dbReference type="InterPro" id="IPR013083">
    <property type="entry name" value="Znf_RING/FYVE/PHD"/>
</dbReference>